<evidence type="ECO:0000313" key="2">
    <source>
        <dbReference type="EMBL" id="MEO3715804.1"/>
    </source>
</evidence>
<name>A0ABV0GL67_9BURK</name>
<dbReference type="InterPro" id="IPR043519">
    <property type="entry name" value="NT_sf"/>
</dbReference>
<dbReference type="Gene3D" id="3.30.460.10">
    <property type="entry name" value="Beta Polymerase, domain 2"/>
    <property type="match status" value="1"/>
</dbReference>
<evidence type="ECO:0000256" key="1">
    <source>
        <dbReference type="ARBA" id="ARBA00023118"/>
    </source>
</evidence>
<dbReference type="InterPro" id="IPR053550">
    <property type="entry name" value="CD-NTase"/>
</dbReference>
<reference evidence="2 3" key="1">
    <citation type="submission" date="2024-05" db="EMBL/GenBank/DDBJ databases">
        <title>Roseateles sp. 2.12 16S ribosomal RNA gene Genome sequencing and assembly.</title>
        <authorList>
            <person name="Woo H."/>
        </authorList>
    </citation>
    <scope>NUCLEOTIDE SEQUENCE [LARGE SCALE GENOMIC DNA]</scope>
    <source>
        <strain evidence="2 3">2.12</strain>
    </source>
</reference>
<dbReference type="Proteomes" id="UP001462640">
    <property type="component" value="Unassembled WGS sequence"/>
</dbReference>
<keyword evidence="1" id="KW-0051">Antiviral defense</keyword>
<dbReference type="EMBL" id="JBDPZC010000019">
    <property type="protein sequence ID" value="MEO3715804.1"/>
    <property type="molecule type" value="Genomic_DNA"/>
</dbReference>
<evidence type="ECO:0000313" key="3">
    <source>
        <dbReference type="Proteomes" id="UP001462640"/>
    </source>
</evidence>
<dbReference type="NCBIfam" id="NF041117">
    <property type="entry name" value="CBASS_cyclase_b"/>
    <property type="match status" value="1"/>
</dbReference>
<dbReference type="SUPFAM" id="SSF81301">
    <property type="entry name" value="Nucleotidyltransferase"/>
    <property type="match status" value="1"/>
</dbReference>
<organism evidence="2 3">
    <name type="scientific">Roseateles flavus</name>
    <dbReference type="NCBI Taxonomy" id="3149041"/>
    <lineage>
        <taxon>Bacteria</taxon>
        <taxon>Pseudomonadati</taxon>
        <taxon>Pseudomonadota</taxon>
        <taxon>Betaproteobacteria</taxon>
        <taxon>Burkholderiales</taxon>
        <taxon>Sphaerotilaceae</taxon>
        <taxon>Roseateles</taxon>
    </lineage>
</organism>
<sequence>MTLSIDEAFRKFKSRLELNQKEQDNASAKHKEVREYLHTKFDIEGDFLTGSYARYTKTKPLKDIDIFFPMKESEKAYREKAASVVLDDYKAALVEKYGEKAVRRQSRSINVDFGVEVKEDDKTDYKVLSIDVVPAFKSGDDYEIPDGDTGKWIKTNPKIHAQKAVDAHQAYSNEWKGLVRMVKYWNNNPKHGEKPVKPSFLIEVMALECLHGGWGGQFDREIQSFFATLAGRIGETWADPAQLGPPISGSMDAARVERAQKLLTAAAREADHAIHLVRQGKNGEALRAWRDLFGPMFPLS</sequence>
<dbReference type="CDD" id="cd05400">
    <property type="entry name" value="NT_2-5OAS_ClassI-CCAase"/>
    <property type="match status" value="1"/>
</dbReference>
<dbReference type="InterPro" id="IPR006116">
    <property type="entry name" value="NT_2-5OAS_ClassI-CCAase"/>
</dbReference>
<keyword evidence="3" id="KW-1185">Reference proteome</keyword>
<dbReference type="Pfam" id="PF18144">
    <property type="entry name" value="SMODS"/>
    <property type="match status" value="1"/>
</dbReference>
<gene>
    <name evidence="2" type="ORF">ABDJ40_23770</name>
</gene>
<accession>A0ABV0GL67</accession>
<proteinExistence type="predicted"/>
<protein>
    <submittedName>
        <fullName evidence="2">CBASS oligonucleotide cyclase</fullName>
    </submittedName>
</protein>
<dbReference type="RefSeq" id="WP_347613491.1">
    <property type="nucleotide sequence ID" value="NZ_JBDPZC010000019.1"/>
</dbReference>
<comment type="caution">
    <text evidence="2">The sequence shown here is derived from an EMBL/GenBank/DDBJ whole genome shotgun (WGS) entry which is preliminary data.</text>
</comment>